<reference evidence="2" key="1">
    <citation type="journal article" date="2019" name="Int. J. Syst. Evol. Microbiol.">
        <title>The Global Catalogue of Microorganisms (GCM) 10K type strain sequencing project: providing services to taxonomists for standard genome sequencing and annotation.</title>
        <authorList>
            <consortium name="The Broad Institute Genomics Platform"/>
            <consortium name="The Broad Institute Genome Sequencing Center for Infectious Disease"/>
            <person name="Wu L."/>
            <person name="Ma J."/>
        </authorList>
    </citation>
    <scope>NUCLEOTIDE SEQUENCE [LARGE SCALE GENOMIC DNA]</scope>
    <source>
        <strain evidence="2">JCM 17695</strain>
    </source>
</reference>
<sequence length="104" mass="10973">MLRQLLAVDRDETLVWLTLDAGGAIEIATGYVTATVTELRAALGLPDRPPVGVVAATIVRLVQSFVLTPGGPPELDGDAAFRDYAETVICPLIGIDTRAARADQ</sequence>
<evidence type="ECO:0000313" key="1">
    <source>
        <dbReference type="EMBL" id="MFC7614902.1"/>
    </source>
</evidence>
<comment type="caution">
    <text evidence="1">The sequence shown here is derived from an EMBL/GenBank/DDBJ whole genome shotgun (WGS) entry which is preliminary data.</text>
</comment>
<gene>
    <name evidence="1" type="ORF">ACFQV2_16650</name>
</gene>
<name>A0ABW2TMA7_9PSEU</name>
<accession>A0ABW2TMA7</accession>
<proteinExistence type="predicted"/>
<dbReference type="EMBL" id="JBHTEY010000004">
    <property type="protein sequence ID" value="MFC7614902.1"/>
    <property type="molecule type" value="Genomic_DNA"/>
</dbReference>
<organism evidence="1 2">
    <name type="scientific">Actinokineospora soli</name>
    <dbReference type="NCBI Taxonomy" id="1048753"/>
    <lineage>
        <taxon>Bacteria</taxon>
        <taxon>Bacillati</taxon>
        <taxon>Actinomycetota</taxon>
        <taxon>Actinomycetes</taxon>
        <taxon>Pseudonocardiales</taxon>
        <taxon>Pseudonocardiaceae</taxon>
        <taxon>Actinokineospora</taxon>
    </lineage>
</organism>
<protein>
    <recommendedName>
        <fullName evidence="3">Tetracyclin repressor-like C-terminal domain-containing protein</fullName>
    </recommendedName>
</protein>
<dbReference type="Proteomes" id="UP001596512">
    <property type="component" value="Unassembled WGS sequence"/>
</dbReference>
<keyword evidence="2" id="KW-1185">Reference proteome</keyword>
<evidence type="ECO:0008006" key="3">
    <source>
        <dbReference type="Google" id="ProtNLM"/>
    </source>
</evidence>
<evidence type="ECO:0000313" key="2">
    <source>
        <dbReference type="Proteomes" id="UP001596512"/>
    </source>
</evidence>